<name>A0A540V9Q6_9CHLR</name>
<reference evidence="2 3" key="1">
    <citation type="submission" date="2019-06" db="EMBL/GenBank/DDBJ databases">
        <title>Genome sequence of Litorilinea aerophila BAA-2444.</title>
        <authorList>
            <person name="Maclea K.S."/>
            <person name="Maurais E.G."/>
            <person name="Iannazzi L.C."/>
        </authorList>
    </citation>
    <scope>NUCLEOTIDE SEQUENCE [LARGE SCALE GENOMIC DNA]</scope>
    <source>
        <strain evidence="2 3">ATCC BAA-2444</strain>
    </source>
</reference>
<comment type="caution">
    <text evidence="2">The sequence shown here is derived from an EMBL/GenBank/DDBJ whole genome shotgun (WGS) entry which is preliminary data.</text>
</comment>
<evidence type="ECO:0000256" key="1">
    <source>
        <dbReference type="SAM" id="Phobius"/>
    </source>
</evidence>
<sequence>MTYLAAAMIGVWLLVTLYLVYVGQRQRALEEELRMLEERLAEGRRNAPSA</sequence>
<accession>A0A540V9Q6</accession>
<evidence type="ECO:0000313" key="3">
    <source>
        <dbReference type="Proteomes" id="UP000317371"/>
    </source>
</evidence>
<evidence type="ECO:0000313" key="2">
    <source>
        <dbReference type="EMBL" id="TQE93517.1"/>
    </source>
</evidence>
<dbReference type="NCBIfam" id="TIGR04391">
    <property type="entry name" value="CcmD_alt_fam"/>
    <property type="match status" value="1"/>
</dbReference>
<organism evidence="2 3">
    <name type="scientific">Litorilinea aerophila</name>
    <dbReference type="NCBI Taxonomy" id="1204385"/>
    <lineage>
        <taxon>Bacteria</taxon>
        <taxon>Bacillati</taxon>
        <taxon>Chloroflexota</taxon>
        <taxon>Caldilineae</taxon>
        <taxon>Caldilineales</taxon>
        <taxon>Caldilineaceae</taxon>
        <taxon>Litorilinea</taxon>
    </lineage>
</organism>
<dbReference type="AlphaFoldDB" id="A0A540V9Q6"/>
<proteinExistence type="predicted"/>
<protein>
    <submittedName>
        <fullName evidence="2">CcmD family protein</fullName>
    </submittedName>
</protein>
<gene>
    <name evidence="2" type="ORF">FKZ61_20985</name>
</gene>
<keyword evidence="1" id="KW-0472">Membrane</keyword>
<dbReference type="Proteomes" id="UP000317371">
    <property type="component" value="Unassembled WGS sequence"/>
</dbReference>
<dbReference type="EMBL" id="VIGC01000038">
    <property type="protein sequence ID" value="TQE93517.1"/>
    <property type="molecule type" value="Genomic_DNA"/>
</dbReference>
<feature type="transmembrane region" description="Helical" evidence="1">
    <location>
        <begin position="6"/>
        <end position="24"/>
    </location>
</feature>
<dbReference type="InterPro" id="IPR030888">
    <property type="entry name" value="Put_ccm"/>
</dbReference>
<keyword evidence="1" id="KW-1133">Transmembrane helix</keyword>
<keyword evidence="3" id="KW-1185">Reference proteome</keyword>
<keyword evidence="1" id="KW-0812">Transmembrane</keyword>
<dbReference type="RefSeq" id="WP_141612125.1">
    <property type="nucleotide sequence ID" value="NZ_VIGC02000038.1"/>
</dbReference>
<dbReference type="InParanoid" id="A0A540V9Q6"/>